<evidence type="ECO:0000313" key="5">
    <source>
        <dbReference type="EMBL" id="EGG14693.1"/>
    </source>
</evidence>
<evidence type="ECO:0000256" key="3">
    <source>
        <dbReference type="PROSITE-ProRule" id="PRU00023"/>
    </source>
</evidence>
<dbReference type="InterPro" id="IPR036770">
    <property type="entry name" value="Ankyrin_rpt-contain_sf"/>
</dbReference>
<evidence type="ECO:0008006" key="7">
    <source>
        <dbReference type="Google" id="ProtNLM"/>
    </source>
</evidence>
<dbReference type="Proteomes" id="UP000007797">
    <property type="component" value="Unassembled WGS sequence"/>
</dbReference>
<dbReference type="Pfam" id="PF12796">
    <property type="entry name" value="Ank_2"/>
    <property type="match status" value="1"/>
</dbReference>
<dbReference type="SUPFAM" id="SSF48403">
    <property type="entry name" value="Ankyrin repeat"/>
    <property type="match status" value="1"/>
</dbReference>
<protein>
    <recommendedName>
        <fullName evidence="7">Ankyrin repeat-containing protein</fullName>
    </recommendedName>
</protein>
<dbReference type="SMART" id="SM00248">
    <property type="entry name" value="ANK"/>
    <property type="match status" value="7"/>
</dbReference>
<organism evidence="5 6">
    <name type="scientific">Cavenderia fasciculata</name>
    <name type="common">Slime mold</name>
    <name type="synonym">Dictyostelium fasciculatum</name>
    <dbReference type="NCBI Taxonomy" id="261658"/>
    <lineage>
        <taxon>Eukaryota</taxon>
        <taxon>Amoebozoa</taxon>
        <taxon>Evosea</taxon>
        <taxon>Eumycetozoa</taxon>
        <taxon>Dictyostelia</taxon>
        <taxon>Acytosteliales</taxon>
        <taxon>Cavenderiaceae</taxon>
        <taxon>Cavenderia</taxon>
    </lineage>
</organism>
<evidence type="ECO:0000256" key="1">
    <source>
        <dbReference type="ARBA" id="ARBA00022737"/>
    </source>
</evidence>
<evidence type="ECO:0000256" key="2">
    <source>
        <dbReference type="ARBA" id="ARBA00023043"/>
    </source>
</evidence>
<keyword evidence="1" id="KW-0677">Repeat</keyword>
<dbReference type="GeneID" id="14866724"/>
<dbReference type="EMBL" id="GL883028">
    <property type="protein sequence ID" value="EGG14693.1"/>
    <property type="molecule type" value="Genomic_DNA"/>
</dbReference>
<feature type="region of interest" description="Disordered" evidence="4">
    <location>
        <begin position="1"/>
        <end position="89"/>
    </location>
</feature>
<dbReference type="PROSITE" id="PS50297">
    <property type="entry name" value="ANK_REP_REGION"/>
    <property type="match status" value="1"/>
</dbReference>
<gene>
    <name evidence="5" type="ORF">DFA_10951</name>
</gene>
<dbReference type="AlphaFoldDB" id="F4QBV5"/>
<evidence type="ECO:0000256" key="4">
    <source>
        <dbReference type="SAM" id="MobiDB-lite"/>
    </source>
</evidence>
<dbReference type="Gene3D" id="1.25.40.20">
    <property type="entry name" value="Ankyrin repeat-containing domain"/>
    <property type="match status" value="3"/>
</dbReference>
<dbReference type="OrthoDB" id="194358at2759"/>
<keyword evidence="2 3" id="KW-0040">ANK repeat</keyword>
<accession>F4QBV5</accession>
<reference evidence="6" key="1">
    <citation type="journal article" date="2011" name="Genome Res.">
        <title>Phylogeny-wide analysis of social amoeba genomes highlights ancient origins for complex intercellular communication.</title>
        <authorList>
            <person name="Heidel A.J."/>
            <person name="Lawal H.M."/>
            <person name="Felder M."/>
            <person name="Schilde C."/>
            <person name="Helps N.R."/>
            <person name="Tunggal B."/>
            <person name="Rivero F."/>
            <person name="John U."/>
            <person name="Schleicher M."/>
            <person name="Eichinger L."/>
            <person name="Platzer M."/>
            <person name="Noegel A.A."/>
            <person name="Schaap P."/>
            <person name="Gloeckner G."/>
        </authorList>
    </citation>
    <scope>NUCLEOTIDE SEQUENCE [LARGE SCALE GENOMIC DNA]</scope>
    <source>
        <strain evidence="6">SH3</strain>
    </source>
</reference>
<feature type="repeat" description="ANK" evidence="3">
    <location>
        <begin position="290"/>
        <end position="322"/>
    </location>
</feature>
<dbReference type="RefSeq" id="XP_004351201.1">
    <property type="nucleotide sequence ID" value="XM_004351149.1"/>
</dbReference>
<feature type="compositionally biased region" description="Polar residues" evidence="4">
    <location>
        <begin position="26"/>
        <end position="36"/>
    </location>
</feature>
<sequence length="430" mass="47299">MTLNSLPTASSTESSASSSIVAPSTNYNPISYQNITIDRDNDDPDHPESYISTDTQTPKPEEEESTNATTNNTTNNTTNTVNNNTTNVASPQRVGTLTILRSTPLISAIFDHQYEKAEELITTSPHMINVAEPNQGYTPLLLAIENKNKEVALDITKKLIGAGAMIKVMTKGGHTPFGQACSFGNLKAAQYMAAVDQSLIDEILPVPPILLAAEKGHLKVVQWLGVMALHQASCNGHLEVVRFFVEQCGMYIEDRSNLLGVTALYMAIEQNHLEVAKYLRKANPNVPRSDSFFGLYMAAQGGLTEMVKLILSYGADPNQRVSAGNTPLDIARTKKFPEIIQILTPITSQALCKTSPSDGAPASNSSGCIIIKDHFFYTSFLDHLKDWDTEAYFLFYKISDPQYKYSLNHVNHLLVKQLPTQSCYSQSNKK</sequence>
<dbReference type="Pfam" id="PF00023">
    <property type="entry name" value="Ank"/>
    <property type="match status" value="1"/>
</dbReference>
<feature type="compositionally biased region" description="Low complexity" evidence="4">
    <location>
        <begin position="1"/>
        <end position="25"/>
    </location>
</feature>
<dbReference type="STRING" id="1054147.F4QBV5"/>
<dbReference type="PANTHER" id="PTHR24198:SF165">
    <property type="entry name" value="ANKYRIN REPEAT-CONTAINING PROTEIN-RELATED"/>
    <property type="match status" value="1"/>
</dbReference>
<dbReference type="OMA" id="LICASMH"/>
<feature type="repeat" description="ANK" evidence="3">
    <location>
        <begin position="135"/>
        <end position="171"/>
    </location>
</feature>
<evidence type="ECO:0000313" key="6">
    <source>
        <dbReference type="Proteomes" id="UP000007797"/>
    </source>
</evidence>
<feature type="repeat" description="ANK" evidence="3">
    <location>
        <begin position="259"/>
        <end position="291"/>
    </location>
</feature>
<name>F4QBV5_CACFS</name>
<feature type="compositionally biased region" description="Low complexity" evidence="4">
    <location>
        <begin position="66"/>
        <end position="89"/>
    </location>
</feature>
<dbReference type="InterPro" id="IPR002110">
    <property type="entry name" value="Ankyrin_rpt"/>
</dbReference>
<proteinExistence type="predicted"/>
<dbReference type="PROSITE" id="PS50088">
    <property type="entry name" value="ANK_REPEAT"/>
    <property type="match status" value="3"/>
</dbReference>
<dbReference type="PRINTS" id="PR01415">
    <property type="entry name" value="ANKYRIN"/>
</dbReference>
<dbReference type="PANTHER" id="PTHR24198">
    <property type="entry name" value="ANKYRIN REPEAT AND PROTEIN KINASE DOMAIN-CONTAINING PROTEIN"/>
    <property type="match status" value="1"/>
</dbReference>
<keyword evidence="6" id="KW-1185">Reference proteome</keyword>
<dbReference type="KEGG" id="dfa:DFA_10951"/>